<proteinExistence type="predicted"/>
<gene>
    <name evidence="1" type="ORF">MLD38_018173</name>
</gene>
<evidence type="ECO:0000313" key="2">
    <source>
        <dbReference type="Proteomes" id="UP001057402"/>
    </source>
</evidence>
<comment type="caution">
    <text evidence="1">The sequence shown here is derived from an EMBL/GenBank/DDBJ whole genome shotgun (WGS) entry which is preliminary data.</text>
</comment>
<name>A0ACB9QSY8_9MYRT</name>
<sequence>MGLKDLTETIRAMKGRAIEEAQRTESTTGIDIAQKMRIITTPRDLPTRSVKNQDEYFDGDRYPSSVDAVHHSRKRSSTDYESHSHKRSKRRPKERDKHHNRRSPDEDSHQRRTRDAERHGRYNR</sequence>
<reference evidence="2" key="1">
    <citation type="journal article" date="2023" name="Front. Plant Sci.">
        <title>Chromosomal-level genome assembly of Melastoma candidum provides insights into trichome evolution.</title>
        <authorList>
            <person name="Zhong Y."/>
            <person name="Wu W."/>
            <person name="Sun C."/>
            <person name="Zou P."/>
            <person name="Liu Y."/>
            <person name="Dai S."/>
            <person name="Zhou R."/>
        </authorList>
    </citation>
    <scope>NUCLEOTIDE SEQUENCE [LARGE SCALE GENOMIC DNA]</scope>
</reference>
<protein>
    <submittedName>
        <fullName evidence="1">Uncharacterized protein</fullName>
    </submittedName>
</protein>
<dbReference type="Proteomes" id="UP001057402">
    <property type="component" value="Chromosome 5"/>
</dbReference>
<evidence type="ECO:0000313" key="1">
    <source>
        <dbReference type="EMBL" id="KAI4369765.1"/>
    </source>
</evidence>
<organism evidence="1 2">
    <name type="scientific">Melastoma candidum</name>
    <dbReference type="NCBI Taxonomy" id="119954"/>
    <lineage>
        <taxon>Eukaryota</taxon>
        <taxon>Viridiplantae</taxon>
        <taxon>Streptophyta</taxon>
        <taxon>Embryophyta</taxon>
        <taxon>Tracheophyta</taxon>
        <taxon>Spermatophyta</taxon>
        <taxon>Magnoliopsida</taxon>
        <taxon>eudicotyledons</taxon>
        <taxon>Gunneridae</taxon>
        <taxon>Pentapetalae</taxon>
        <taxon>rosids</taxon>
        <taxon>malvids</taxon>
        <taxon>Myrtales</taxon>
        <taxon>Melastomataceae</taxon>
        <taxon>Melastomatoideae</taxon>
        <taxon>Melastomateae</taxon>
        <taxon>Melastoma</taxon>
    </lineage>
</organism>
<accession>A0ACB9QSY8</accession>
<keyword evidence="2" id="KW-1185">Reference proteome</keyword>
<dbReference type="EMBL" id="CM042884">
    <property type="protein sequence ID" value="KAI4369765.1"/>
    <property type="molecule type" value="Genomic_DNA"/>
</dbReference>